<proteinExistence type="predicted"/>
<organism evidence="2 3">
    <name type="scientific">Microthlaspi erraticum</name>
    <dbReference type="NCBI Taxonomy" id="1685480"/>
    <lineage>
        <taxon>Eukaryota</taxon>
        <taxon>Viridiplantae</taxon>
        <taxon>Streptophyta</taxon>
        <taxon>Embryophyta</taxon>
        <taxon>Tracheophyta</taxon>
        <taxon>Spermatophyta</taxon>
        <taxon>Magnoliopsida</taxon>
        <taxon>eudicotyledons</taxon>
        <taxon>Gunneridae</taxon>
        <taxon>Pentapetalae</taxon>
        <taxon>rosids</taxon>
        <taxon>malvids</taxon>
        <taxon>Brassicales</taxon>
        <taxon>Brassicaceae</taxon>
        <taxon>Coluteocarpeae</taxon>
        <taxon>Microthlaspi</taxon>
    </lineage>
</organism>
<feature type="region of interest" description="Disordered" evidence="1">
    <location>
        <begin position="147"/>
        <end position="222"/>
    </location>
</feature>
<dbReference type="AlphaFoldDB" id="A0A6D2IWS2"/>
<evidence type="ECO:0000313" key="2">
    <source>
        <dbReference type="EMBL" id="CAA7029913.1"/>
    </source>
</evidence>
<gene>
    <name evidence="2" type="ORF">MERR_LOCUS17148</name>
</gene>
<reference evidence="2" key="1">
    <citation type="submission" date="2020-01" db="EMBL/GenBank/DDBJ databases">
        <authorList>
            <person name="Mishra B."/>
        </authorList>
    </citation>
    <scope>NUCLEOTIDE SEQUENCE [LARGE SCALE GENOMIC DNA]</scope>
</reference>
<evidence type="ECO:0000256" key="1">
    <source>
        <dbReference type="SAM" id="MobiDB-lite"/>
    </source>
</evidence>
<dbReference type="EMBL" id="CACVBM020001087">
    <property type="protein sequence ID" value="CAA7029913.1"/>
    <property type="molecule type" value="Genomic_DNA"/>
</dbReference>
<accession>A0A6D2IWS2</accession>
<name>A0A6D2IWS2_9BRAS</name>
<dbReference type="Proteomes" id="UP000467841">
    <property type="component" value="Unassembled WGS sequence"/>
</dbReference>
<feature type="compositionally biased region" description="Polar residues" evidence="1">
    <location>
        <begin position="161"/>
        <end position="173"/>
    </location>
</feature>
<sequence length="246" mass="27225">MDRRPCWEALVIFLNGSGRRNGLWLDLGRSNKGVTGPLLTVVSPRPRVGRVRPSSAVIGASSDSRSCTGCPFRRRLFFSRVIIASFNLPNSFYKNPSPSSHFFTFLSQPLKHLSVLFHLLPSISPSFFRSRGFVGPVKFRFASSSSLSSRSEDHGGDESPDNSVNSDFVTPESSPDRGTLSETPEINRRCNRLSSPSSRRSRKAKSDQALKRRKVVPSGPSSSWRILTPVEVNNRIFADNGDALIN</sequence>
<comment type="caution">
    <text evidence="2">The sequence shown here is derived from an EMBL/GenBank/DDBJ whole genome shotgun (WGS) entry which is preliminary data.</text>
</comment>
<evidence type="ECO:0000313" key="3">
    <source>
        <dbReference type="Proteomes" id="UP000467841"/>
    </source>
</evidence>
<keyword evidence="3" id="KW-1185">Reference proteome</keyword>
<protein>
    <submittedName>
        <fullName evidence="2">Uncharacterized protein</fullName>
    </submittedName>
</protein>